<comment type="subcellular location">
    <subcellularLocation>
        <location evidence="2">Cytoplasm</location>
    </subcellularLocation>
</comment>
<evidence type="ECO:0000256" key="2">
    <source>
        <dbReference type="ARBA" id="ARBA00004496"/>
    </source>
</evidence>
<evidence type="ECO:0000256" key="4">
    <source>
        <dbReference type="ARBA" id="ARBA00022490"/>
    </source>
</evidence>
<dbReference type="Proteomes" id="UP000594263">
    <property type="component" value="Unplaced"/>
</dbReference>
<dbReference type="OMA" id="ADCIVEF"/>
<organism evidence="7 8">
    <name type="scientific">Kalanchoe fedtschenkoi</name>
    <name type="common">Lavender scallops</name>
    <name type="synonym">South American air plant</name>
    <dbReference type="NCBI Taxonomy" id="63787"/>
    <lineage>
        <taxon>Eukaryota</taxon>
        <taxon>Viridiplantae</taxon>
        <taxon>Streptophyta</taxon>
        <taxon>Embryophyta</taxon>
        <taxon>Tracheophyta</taxon>
        <taxon>Spermatophyta</taxon>
        <taxon>Magnoliopsida</taxon>
        <taxon>eudicotyledons</taxon>
        <taxon>Gunneridae</taxon>
        <taxon>Pentapetalae</taxon>
        <taxon>Saxifragales</taxon>
        <taxon>Crassulaceae</taxon>
        <taxon>Kalanchoe</taxon>
    </lineage>
</organism>
<evidence type="ECO:0000256" key="5">
    <source>
        <dbReference type="ARBA" id="ARBA00023235"/>
    </source>
</evidence>
<keyword evidence="8" id="KW-1185">Reference proteome</keyword>
<keyword evidence="4" id="KW-0963">Cytoplasm</keyword>
<dbReference type="UniPathway" id="UPA00120">
    <property type="reaction ID" value="UER00203"/>
</dbReference>
<dbReference type="InterPro" id="IPR037039">
    <property type="entry name" value="CM_AroQ_sf_eucaryotic"/>
</dbReference>
<dbReference type="InterPro" id="IPR008238">
    <property type="entry name" value="Chorismate_mutase_AroQ_euk"/>
</dbReference>
<evidence type="ECO:0000313" key="8">
    <source>
        <dbReference type="Proteomes" id="UP000594263"/>
    </source>
</evidence>
<dbReference type="GO" id="GO:0004106">
    <property type="term" value="F:chorismate mutase activity"/>
    <property type="evidence" value="ECO:0007669"/>
    <property type="project" value="UniProtKB-EC"/>
</dbReference>
<dbReference type="PANTHER" id="PTHR21145:SF12">
    <property type="entry name" value="CHORISMATE MUTASE"/>
    <property type="match status" value="1"/>
</dbReference>
<comment type="catalytic activity">
    <reaction evidence="1">
        <text>chorismate = prephenate</text>
        <dbReference type="Rhea" id="RHEA:13897"/>
        <dbReference type="ChEBI" id="CHEBI:29748"/>
        <dbReference type="ChEBI" id="CHEBI:29934"/>
        <dbReference type="EC" id="5.4.99.5"/>
    </reaction>
</comment>
<sequence length="217" mass="23936">MCFLFYLLVRGLRVGADCIVEFCVDRFMEKAESGSVNGSANVLSLDAVRDTLIRLEDTIVFSLIERAKYPINSAMYNESAGLVAGHHGSFIKFFVKRTEALHAQAGRYGSEEENAFFPGSLSCSLVSSRPSTNVLHPVAKIVNLNKDIWDMYINQLLPLITAGGDDGNYALAAAADLACLQAISRRIHYGKFVAEVKFLDDSPEYTRLIRARVCITS</sequence>
<dbReference type="EC" id="5.4.99.5" evidence="3"/>
<dbReference type="EnsemblPlants" id="Kaladp0648s0006.1.v1.1">
    <property type="protein sequence ID" value="Kaladp0648s0006.1.v1.1"/>
    <property type="gene ID" value="Kaladp0648s0006.v1.1"/>
</dbReference>
<dbReference type="GO" id="GO:0005737">
    <property type="term" value="C:cytoplasm"/>
    <property type="evidence" value="ECO:0007669"/>
    <property type="project" value="UniProtKB-SubCell"/>
</dbReference>
<dbReference type="AlphaFoldDB" id="A0A7N0VF33"/>
<name>A0A7N0VF33_KALFE</name>
<dbReference type="Gramene" id="Kaladp0648s0006.1.v1.1">
    <property type="protein sequence ID" value="Kaladp0648s0006.1.v1.1"/>
    <property type="gene ID" value="Kaladp0648s0006.v1.1"/>
</dbReference>
<evidence type="ECO:0000256" key="3">
    <source>
        <dbReference type="ARBA" id="ARBA00012404"/>
    </source>
</evidence>
<protein>
    <recommendedName>
        <fullName evidence="3">chorismate mutase</fullName>
        <ecNumber evidence="3">5.4.99.5</ecNumber>
    </recommendedName>
</protein>
<dbReference type="GO" id="GO:0009073">
    <property type="term" value="P:aromatic amino acid family biosynthetic process"/>
    <property type="evidence" value="ECO:0007669"/>
    <property type="project" value="InterPro"/>
</dbReference>
<reference evidence="7" key="1">
    <citation type="submission" date="2021-01" db="UniProtKB">
        <authorList>
            <consortium name="EnsemblPlants"/>
        </authorList>
    </citation>
    <scope>IDENTIFICATION</scope>
</reference>
<feature type="signal peptide" evidence="6">
    <location>
        <begin position="1"/>
        <end position="16"/>
    </location>
</feature>
<dbReference type="Gene3D" id="1.10.590.10">
    <property type="entry name" value="Chorismate mutase, AroQ class superfamily, eukaryotic"/>
    <property type="match status" value="1"/>
</dbReference>
<dbReference type="GO" id="GO:0046417">
    <property type="term" value="P:chorismate metabolic process"/>
    <property type="evidence" value="ECO:0007669"/>
    <property type="project" value="InterPro"/>
</dbReference>
<feature type="chain" id="PRO_5029813365" description="chorismate mutase" evidence="6">
    <location>
        <begin position="17"/>
        <end position="217"/>
    </location>
</feature>
<dbReference type="PANTHER" id="PTHR21145">
    <property type="entry name" value="CHORISMATE MUTASE"/>
    <property type="match status" value="1"/>
</dbReference>
<evidence type="ECO:0000256" key="1">
    <source>
        <dbReference type="ARBA" id="ARBA00000824"/>
    </source>
</evidence>
<keyword evidence="5" id="KW-0413">Isomerase</keyword>
<dbReference type="InterPro" id="IPR036263">
    <property type="entry name" value="Chorismate_II_sf"/>
</dbReference>
<keyword evidence="6" id="KW-0732">Signal</keyword>
<evidence type="ECO:0000313" key="7">
    <source>
        <dbReference type="EnsemblPlants" id="Kaladp0648s0006.1.v1.1"/>
    </source>
</evidence>
<accession>A0A7N0VF33</accession>
<dbReference type="NCBIfam" id="TIGR01802">
    <property type="entry name" value="CM_pl-yst"/>
    <property type="match status" value="1"/>
</dbReference>
<dbReference type="PROSITE" id="PS51169">
    <property type="entry name" value="CHORISMATE_MUT_3"/>
    <property type="match status" value="1"/>
</dbReference>
<proteinExistence type="predicted"/>
<evidence type="ECO:0000256" key="6">
    <source>
        <dbReference type="SAM" id="SignalP"/>
    </source>
</evidence>
<dbReference type="SUPFAM" id="SSF48600">
    <property type="entry name" value="Chorismate mutase II"/>
    <property type="match status" value="1"/>
</dbReference>